<evidence type="ECO:0000313" key="2">
    <source>
        <dbReference type="EMBL" id="KTB48246.1"/>
    </source>
</evidence>
<dbReference type="OrthoDB" id="9946135at2"/>
<feature type="transmembrane region" description="Helical" evidence="1">
    <location>
        <begin position="58"/>
        <end position="77"/>
    </location>
</feature>
<feature type="transmembrane region" description="Helical" evidence="1">
    <location>
        <begin position="83"/>
        <end position="103"/>
    </location>
</feature>
<keyword evidence="1" id="KW-1133">Transmembrane helix</keyword>
<evidence type="ECO:0000313" key="3">
    <source>
        <dbReference type="Proteomes" id="UP000053947"/>
    </source>
</evidence>
<keyword evidence="1" id="KW-0472">Membrane</keyword>
<proteinExistence type="predicted"/>
<dbReference type="RefSeq" id="WP_058439261.1">
    <property type="nucleotide sequence ID" value="NZ_KQ758903.1"/>
</dbReference>
<dbReference type="STRING" id="1217799.DEALK_10910"/>
<sequence length="106" mass="11296">MKLGAGELLLVVLIIVILVALSRAKKTVQDVKRETEAARPARKAVPAKPPIKYPQLQLLGILVMLVGVAMAAIGYLLQEGVISTLSVAGIAVLVFGIAFIILARRR</sequence>
<evidence type="ECO:0000256" key="1">
    <source>
        <dbReference type="SAM" id="Phobius"/>
    </source>
</evidence>
<keyword evidence="3" id="KW-1185">Reference proteome</keyword>
<name>A0A0W0GI47_9CHLR</name>
<reference evidence="2 3" key="1">
    <citation type="submission" date="2015-06" db="EMBL/GenBank/DDBJ databases">
        <title>Genome sequence of the organohalide-respiring Dehalogenimonas alkenigignens type strain (IP3-3T).</title>
        <authorList>
            <person name="Key T.A."/>
            <person name="Richmond D.P."/>
            <person name="Bowman K.S."/>
            <person name="Cho Y.-J."/>
            <person name="Chun J."/>
            <person name="da Costa M.S."/>
            <person name="Rainey F.A."/>
            <person name="Moe W.M."/>
        </authorList>
    </citation>
    <scope>NUCLEOTIDE SEQUENCE [LARGE SCALE GENOMIC DNA]</scope>
    <source>
        <strain evidence="2 3">IP3-3</strain>
    </source>
</reference>
<comment type="caution">
    <text evidence="2">The sequence shown here is derived from an EMBL/GenBank/DDBJ whole genome shotgun (WGS) entry which is preliminary data.</text>
</comment>
<feature type="transmembrane region" description="Helical" evidence="1">
    <location>
        <begin position="6"/>
        <end position="24"/>
    </location>
</feature>
<dbReference type="AlphaFoldDB" id="A0A0W0GI47"/>
<keyword evidence="1" id="KW-0812">Transmembrane</keyword>
<organism evidence="2 3">
    <name type="scientific">Dehalogenimonas alkenigignens</name>
    <dbReference type="NCBI Taxonomy" id="1217799"/>
    <lineage>
        <taxon>Bacteria</taxon>
        <taxon>Bacillati</taxon>
        <taxon>Chloroflexota</taxon>
        <taxon>Dehalococcoidia</taxon>
        <taxon>Dehalococcoidales</taxon>
        <taxon>Dehalococcoidaceae</taxon>
        <taxon>Dehalogenimonas</taxon>
    </lineage>
</organism>
<dbReference type="EMBL" id="LFDV01000002">
    <property type="protein sequence ID" value="KTB48246.1"/>
    <property type="molecule type" value="Genomic_DNA"/>
</dbReference>
<accession>A0A0W0GI47</accession>
<protein>
    <submittedName>
        <fullName evidence="2">Uncharacterized protein</fullName>
    </submittedName>
</protein>
<gene>
    <name evidence="2" type="ORF">DEALK_10910</name>
</gene>
<dbReference type="Proteomes" id="UP000053947">
    <property type="component" value="Unassembled WGS sequence"/>
</dbReference>